<feature type="transmembrane region" description="Helical" evidence="1">
    <location>
        <begin position="520"/>
        <end position="542"/>
    </location>
</feature>
<dbReference type="AlphaFoldDB" id="A0A0P8X1A5"/>
<dbReference type="OrthoDB" id="138672at2"/>
<dbReference type="RefSeq" id="WP_054874743.1">
    <property type="nucleotide sequence ID" value="NZ_LKET01000029.1"/>
</dbReference>
<protein>
    <recommendedName>
        <fullName evidence="4">ABC-2 type transport system permease protein</fullName>
    </recommendedName>
</protein>
<proteinExistence type="predicted"/>
<dbReference type="InterPro" id="IPR031599">
    <property type="entry name" value="ABC_tran_2"/>
</dbReference>
<dbReference type="Proteomes" id="UP000050326">
    <property type="component" value="Unassembled WGS sequence"/>
</dbReference>
<keyword evidence="1" id="KW-0812">Transmembrane</keyword>
<feature type="transmembrane region" description="Helical" evidence="1">
    <location>
        <begin position="424"/>
        <end position="445"/>
    </location>
</feature>
<dbReference type="STRING" id="36849.OXPF_16770"/>
<keyword evidence="3" id="KW-1185">Reference proteome</keyword>
<feature type="transmembrane region" description="Helical" evidence="1">
    <location>
        <begin position="76"/>
        <end position="99"/>
    </location>
</feature>
<dbReference type="Pfam" id="PF16949">
    <property type="entry name" value="ABC_tran_2"/>
    <property type="match status" value="1"/>
</dbReference>
<feature type="transmembrane region" description="Helical" evidence="1">
    <location>
        <begin position="191"/>
        <end position="211"/>
    </location>
</feature>
<dbReference type="EMBL" id="LKET01000029">
    <property type="protein sequence ID" value="KPU44594.1"/>
    <property type="molecule type" value="Genomic_DNA"/>
</dbReference>
<keyword evidence="1" id="KW-1133">Transmembrane helix</keyword>
<feature type="transmembrane region" description="Helical" evidence="1">
    <location>
        <begin position="451"/>
        <end position="474"/>
    </location>
</feature>
<evidence type="ECO:0000313" key="3">
    <source>
        <dbReference type="Proteomes" id="UP000050326"/>
    </source>
</evidence>
<comment type="caution">
    <text evidence="2">The sequence shown here is derived from an EMBL/GenBank/DDBJ whole genome shotgun (WGS) entry which is preliminary data.</text>
</comment>
<evidence type="ECO:0000256" key="1">
    <source>
        <dbReference type="SAM" id="Phobius"/>
    </source>
</evidence>
<name>A0A0P8X1A5_9CLOT</name>
<accession>A0A0P8X1A5</accession>
<feature type="transmembrane region" description="Helical" evidence="1">
    <location>
        <begin position="153"/>
        <end position="179"/>
    </location>
</feature>
<feature type="transmembrane region" description="Helical" evidence="1">
    <location>
        <begin position="494"/>
        <end position="514"/>
    </location>
</feature>
<evidence type="ECO:0008006" key="4">
    <source>
        <dbReference type="Google" id="ProtNLM"/>
    </source>
</evidence>
<feature type="transmembrane region" description="Helical" evidence="1">
    <location>
        <begin position="333"/>
        <end position="354"/>
    </location>
</feature>
<sequence>MKKLFLLFKILFNTTFGISSLRYKISKNKSEILKIAVIPVILILSLSPLIAGYTYFMASSYEILSISGNQGAIITLGITAASTIILFFGFFFVIGTFYFSNDTEYLIALPLKPYQIIGAKFGTVLASEYLTELPFVLPPIIVYGIKSQANILYWMYSFIGILIIPIIPLCITSIAALIVMKATNIGKKRDLFRILGGIASFIIIMAIQAYIQRASASGDIEKITSMLFSEKGFVNFVSRGFPPAAWISFGLIEHGNIKGLIYILLFALCSILFLIIFLFSGQKLYLGGYIGSSEVLRGGKKLQEEELYRKITHMGRVGAIFSRELKILNRVPVFFMNCVFPIVMVPGIFVMIYFTGGNEALMGLNSLVSNSSNMFIPTLVLSGIGLFTVISNMTAATSISREGNLFFVSKYIPVTPKEQISGKILHSLLIAVIGITTSLITVTYIVKFPLINVLLAFLISVLGAVIVTELSLFIDLFRPYLNWDNPQKAVKQNLNGVASMFLNMIWVAGTLFIISTVNNIILGYVILIASFTLLSVGVYKLLIAYAKKRYSEIEG</sequence>
<gene>
    <name evidence="2" type="ORF">OXPF_16770</name>
</gene>
<feature type="transmembrane region" description="Helical" evidence="1">
    <location>
        <begin position="33"/>
        <end position="56"/>
    </location>
</feature>
<feature type="transmembrane region" description="Helical" evidence="1">
    <location>
        <begin position="374"/>
        <end position="395"/>
    </location>
</feature>
<evidence type="ECO:0000313" key="2">
    <source>
        <dbReference type="EMBL" id="KPU44594.1"/>
    </source>
</evidence>
<reference evidence="2 3" key="1">
    <citation type="submission" date="2015-09" db="EMBL/GenBank/DDBJ databases">
        <title>Genome sequence of Oxobacter pfennigii DSM 3222.</title>
        <authorList>
            <person name="Poehlein A."/>
            <person name="Bengelsdorf F.R."/>
            <person name="Schiel-Bengelsdorf B."/>
            <person name="Duerre P."/>
            <person name="Daniel R."/>
        </authorList>
    </citation>
    <scope>NUCLEOTIDE SEQUENCE [LARGE SCALE GENOMIC DNA]</scope>
    <source>
        <strain evidence="2 3">DSM 3222</strain>
    </source>
</reference>
<keyword evidence="1" id="KW-0472">Membrane</keyword>
<organism evidence="2 3">
    <name type="scientific">Oxobacter pfennigii</name>
    <dbReference type="NCBI Taxonomy" id="36849"/>
    <lineage>
        <taxon>Bacteria</taxon>
        <taxon>Bacillati</taxon>
        <taxon>Bacillota</taxon>
        <taxon>Clostridia</taxon>
        <taxon>Eubacteriales</taxon>
        <taxon>Clostridiaceae</taxon>
        <taxon>Oxobacter</taxon>
    </lineage>
</organism>
<feature type="transmembrane region" description="Helical" evidence="1">
    <location>
        <begin position="259"/>
        <end position="279"/>
    </location>
</feature>